<evidence type="ECO:0000313" key="2">
    <source>
        <dbReference type="Proteomes" id="UP001597181"/>
    </source>
</evidence>
<evidence type="ECO:0008006" key="3">
    <source>
        <dbReference type="Google" id="ProtNLM"/>
    </source>
</evidence>
<evidence type="ECO:0000313" key="1">
    <source>
        <dbReference type="EMBL" id="MFD1203030.1"/>
    </source>
</evidence>
<proteinExistence type="predicted"/>
<name>A0ABW3TQV5_9MICO</name>
<dbReference type="RefSeq" id="WP_343960810.1">
    <property type="nucleotide sequence ID" value="NZ_BAAAKZ010000009.1"/>
</dbReference>
<organism evidence="1 2">
    <name type="scientific">Leucobacter albus</name>
    <dbReference type="NCBI Taxonomy" id="272210"/>
    <lineage>
        <taxon>Bacteria</taxon>
        <taxon>Bacillati</taxon>
        <taxon>Actinomycetota</taxon>
        <taxon>Actinomycetes</taxon>
        <taxon>Micrococcales</taxon>
        <taxon>Microbacteriaceae</taxon>
        <taxon>Leucobacter</taxon>
    </lineage>
</organism>
<keyword evidence="2" id="KW-1185">Reference proteome</keyword>
<gene>
    <name evidence="1" type="ORF">ACFQ3U_14110</name>
</gene>
<dbReference type="EMBL" id="JBHTLY010000007">
    <property type="protein sequence ID" value="MFD1203030.1"/>
    <property type="molecule type" value="Genomic_DNA"/>
</dbReference>
<reference evidence="2" key="1">
    <citation type="journal article" date="2019" name="Int. J. Syst. Evol. Microbiol.">
        <title>The Global Catalogue of Microorganisms (GCM) 10K type strain sequencing project: providing services to taxonomists for standard genome sequencing and annotation.</title>
        <authorList>
            <consortium name="The Broad Institute Genomics Platform"/>
            <consortium name="The Broad Institute Genome Sequencing Center for Infectious Disease"/>
            <person name="Wu L."/>
            <person name="Ma J."/>
        </authorList>
    </citation>
    <scope>NUCLEOTIDE SEQUENCE [LARGE SCALE GENOMIC DNA]</scope>
    <source>
        <strain evidence="2">CCUG 50213</strain>
    </source>
</reference>
<accession>A0ABW3TQV5</accession>
<protein>
    <recommendedName>
        <fullName evidence="3">Head-to-tail adaptor</fullName>
    </recommendedName>
</protein>
<comment type="caution">
    <text evidence="1">The sequence shown here is derived from an EMBL/GenBank/DDBJ whole genome shotgun (WGS) entry which is preliminary data.</text>
</comment>
<dbReference type="Proteomes" id="UP001597181">
    <property type="component" value="Unassembled WGS sequence"/>
</dbReference>
<sequence>MSAPLVATASLASWLGLTFDEGDTARAGTVIQMISGFARAESGKSDWTVETVPEDVALIVLLASVRAWSNPDLKTSVTHDDVTRRWESGTFFDEAQLRVLRKYRPGTGGGLSSVQFTTPSAAYAQKTAFFDVEGGRPVGMYRGRGY</sequence>